<feature type="transmembrane region" description="Helical" evidence="12">
    <location>
        <begin position="381"/>
        <end position="400"/>
    </location>
</feature>
<feature type="transmembrane region" description="Helical" evidence="12">
    <location>
        <begin position="537"/>
        <end position="559"/>
    </location>
</feature>
<organism evidence="13 14">
    <name type="scientific">Dimorphilus gyrociliatus</name>
    <dbReference type="NCBI Taxonomy" id="2664684"/>
    <lineage>
        <taxon>Eukaryota</taxon>
        <taxon>Metazoa</taxon>
        <taxon>Spiralia</taxon>
        <taxon>Lophotrochozoa</taxon>
        <taxon>Annelida</taxon>
        <taxon>Polychaeta</taxon>
        <taxon>Polychaeta incertae sedis</taxon>
        <taxon>Dinophilidae</taxon>
        <taxon>Dimorphilus</taxon>
    </lineage>
</organism>
<feature type="transmembrane region" description="Helical" evidence="12">
    <location>
        <begin position="216"/>
        <end position="236"/>
    </location>
</feature>
<feature type="binding site" evidence="8">
    <location>
        <position position="401"/>
    </location>
    <ligand>
        <name>Na(+)</name>
        <dbReference type="ChEBI" id="CHEBI:29101"/>
        <label>1</label>
    </ligand>
</feature>
<dbReference type="EMBL" id="CAJFCJ010000002">
    <property type="protein sequence ID" value="CAD5111711.1"/>
    <property type="molecule type" value="Genomic_DNA"/>
</dbReference>
<dbReference type="SUPFAM" id="SSF161070">
    <property type="entry name" value="SNF-like"/>
    <property type="match status" value="1"/>
</dbReference>
<dbReference type="PANTHER" id="PTHR11616:SF321">
    <property type="entry name" value="SODIUM-DEPENDENT NUTRIENT AMINO ACID TRANSPORTER 1-RELATED"/>
    <property type="match status" value="1"/>
</dbReference>
<evidence type="ECO:0000256" key="4">
    <source>
        <dbReference type="ARBA" id="ARBA00022692"/>
    </source>
</evidence>
<evidence type="ECO:0000256" key="10">
    <source>
        <dbReference type="RuleBase" id="RU003732"/>
    </source>
</evidence>
<feature type="binding site" evidence="8">
    <location>
        <position position="398"/>
    </location>
    <ligand>
        <name>Na(+)</name>
        <dbReference type="ChEBI" id="CHEBI:29101"/>
        <label>1</label>
    </ligand>
</feature>
<feature type="transmembrane region" description="Helical" evidence="12">
    <location>
        <begin position="327"/>
        <end position="352"/>
    </location>
</feature>
<gene>
    <name evidence="13" type="ORF">DGYR_LOCUS959</name>
</gene>
<keyword evidence="8" id="KW-0479">Metal-binding</keyword>
<reference evidence="13 14" key="1">
    <citation type="submission" date="2020-08" db="EMBL/GenBank/DDBJ databases">
        <authorList>
            <person name="Hejnol A."/>
        </authorList>
    </citation>
    <scope>NUCLEOTIDE SEQUENCE [LARGE SCALE GENOMIC DNA]</scope>
</reference>
<comment type="subcellular location">
    <subcellularLocation>
        <location evidence="1">Membrane</location>
        <topology evidence="1">Multi-pass membrane protein</topology>
    </subcellularLocation>
</comment>
<dbReference type="Proteomes" id="UP000549394">
    <property type="component" value="Unassembled WGS sequence"/>
</dbReference>
<keyword evidence="14" id="KW-1185">Reference proteome</keyword>
<keyword evidence="6 12" id="KW-0472">Membrane</keyword>
<sequence>MKFFKASPERVEQDGDADQLAKEQEIDEPPMEEGSAETRGNWTRQLDFMLSCVGYAVGLGNLWRFPYLCMRNGGGAFLIPYFGFLFLCGVPLFFMELSLGQFSCLSPLEVWKISPLFRGLGWGMVLVSGILSIYYNLIISWVLYYLYSSFSNPLPWASCGNEWNTPYCLVRTHNSSNSSLVTNSSGLNITHKTPSQEFFERKVLNMTDGIGNLGGFNTHLLICLIIAWVIIFLCLFKGVKSSGKVVYVTAICPYIFLFILLIRGTLLDGAWDGIRFYITPQWHKLKSMKVWGEACLQIFYSLGPAWGGLITMSSYNKFKNNMYHDALIVPVINCGTSFFAGFVIFSIIGFMAKEANLPVDKVITEGPGLAFVAYPEALTRLPFSPAWAVMFFVMLLTLGLDSQFGQVETLASGFADSFPHTLGKRKTFFTAFICLIEFLFGLPLVTRGGMYIFQILDWYCAAFSVMVIALLECIVIAWIYKARRLYDEIEMMIGYKPSIWWKICWLCITPSLMIWILIFTAIHYAPPKYGKYIFPKWAISLGWSIAMVSIIPIPIVAIYKFLITPGTPLQVCSLIKFQYKIY</sequence>
<evidence type="ECO:0000256" key="3">
    <source>
        <dbReference type="ARBA" id="ARBA00022448"/>
    </source>
</evidence>
<dbReference type="InterPro" id="IPR037272">
    <property type="entry name" value="SNS_sf"/>
</dbReference>
<keyword evidence="7" id="KW-0325">Glycoprotein</keyword>
<dbReference type="Pfam" id="PF00209">
    <property type="entry name" value="SNF"/>
    <property type="match status" value="1"/>
</dbReference>
<dbReference type="PANTHER" id="PTHR11616">
    <property type="entry name" value="SODIUM/CHLORIDE DEPENDENT TRANSPORTER"/>
    <property type="match status" value="1"/>
</dbReference>
<evidence type="ECO:0000256" key="7">
    <source>
        <dbReference type="ARBA" id="ARBA00023180"/>
    </source>
</evidence>
<dbReference type="PRINTS" id="PR00176">
    <property type="entry name" value="NANEUSMPORT"/>
</dbReference>
<proteinExistence type="inferred from homology"/>
<evidence type="ECO:0000256" key="6">
    <source>
        <dbReference type="ARBA" id="ARBA00023136"/>
    </source>
</evidence>
<feature type="transmembrane region" description="Helical" evidence="12">
    <location>
        <begin position="427"/>
        <end position="445"/>
    </location>
</feature>
<dbReference type="GO" id="GO:0046872">
    <property type="term" value="F:metal ion binding"/>
    <property type="evidence" value="ECO:0007669"/>
    <property type="project" value="UniProtKB-KW"/>
</dbReference>
<feature type="transmembrane region" description="Helical" evidence="12">
    <location>
        <begin position="451"/>
        <end position="479"/>
    </location>
</feature>
<evidence type="ECO:0000313" key="14">
    <source>
        <dbReference type="Proteomes" id="UP000549394"/>
    </source>
</evidence>
<evidence type="ECO:0000256" key="12">
    <source>
        <dbReference type="SAM" id="Phobius"/>
    </source>
</evidence>
<keyword evidence="3 10" id="KW-0813">Transport</keyword>
<evidence type="ECO:0000313" key="13">
    <source>
        <dbReference type="EMBL" id="CAD5111711.1"/>
    </source>
</evidence>
<feature type="binding site" evidence="8">
    <location>
        <position position="61"/>
    </location>
    <ligand>
        <name>Na(+)</name>
        <dbReference type="ChEBI" id="CHEBI:29101"/>
        <label>1</label>
    </ligand>
</feature>
<evidence type="ECO:0000256" key="1">
    <source>
        <dbReference type="ARBA" id="ARBA00004141"/>
    </source>
</evidence>
<evidence type="ECO:0000256" key="11">
    <source>
        <dbReference type="SAM" id="MobiDB-lite"/>
    </source>
</evidence>
<keyword evidence="4 10" id="KW-0812">Transmembrane</keyword>
<feature type="binding site" evidence="8">
    <location>
        <position position="57"/>
    </location>
    <ligand>
        <name>Na(+)</name>
        <dbReference type="ChEBI" id="CHEBI:29101"/>
        <label>1</label>
    </ligand>
</feature>
<evidence type="ECO:0000256" key="5">
    <source>
        <dbReference type="ARBA" id="ARBA00022989"/>
    </source>
</evidence>
<comment type="caution">
    <text evidence="13">The sequence shown here is derived from an EMBL/GenBank/DDBJ whole genome shotgun (WGS) entry which is preliminary data.</text>
</comment>
<feature type="binding site" evidence="8">
    <location>
        <position position="333"/>
    </location>
    <ligand>
        <name>Na(+)</name>
        <dbReference type="ChEBI" id="CHEBI:29101"/>
        <label>1</label>
    </ligand>
</feature>
<keyword evidence="9" id="KW-1015">Disulfide bond</keyword>
<name>A0A7I8V7R4_9ANNE</name>
<dbReference type="AlphaFoldDB" id="A0A7I8V7R4"/>
<dbReference type="PROSITE" id="PS00610">
    <property type="entry name" value="NA_NEUROTRAN_SYMP_1"/>
    <property type="match status" value="1"/>
</dbReference>
<dbReference type="PROSITE" id="PS50267">
    <property type="entry name" value="NA_NEUROTRAN_SYMP_3"/>
    <property type="match status" value="1"/>
</dbReference>
<dbReference type="GO" id="GO:0005886">
    <property type="term" value="C:plasma membrane"/>
    <property type="evidence" value="ECO:0007669"/>
    <property type="project" value="TreeGrafter"/>
</dbReference>
<evidence type="ECO:0000256" key="2">
    <source>
        <dbReference type="ARBA" id="ARBA00006459"/>
    </source>
</evidence>
<feature type="transmembrane region" description="Helical" evidence="12">
    <location>
        <begin position="245"/>
        <end position="266"/>
    </location>
</feature>
<protein>
    <recommendedName>
        <fullName evidence="10">Transporter</fullName>
    </recommendedName>
</protein>
<keyword evidence="5 12" id="KW-1133">Transmembrane helix</keyword>
<feature type="region of interest" description="Disordered" evidence="11">
    <location>
        <begin position="1"/>
        <end position="38"/>
    </location>
</feature>
<dbReference type="InterPro" id="IPR000175">
    <property type="entry name" value="Na/ntran_symport"/>
</dbReference>
<keyword evidence="8" id="KW-0915">Sodium</keyword>
<dbReference type="GO" id="GO:0089718">
    <property type="term" value="P:amino acid import across plasma membrane"/>
    <property type="evidence" value="ECO:0007669"/>
    <property type="project" value="TreeGrafter"/>
</dbReference>
<dbReference type="PROSITE" id="PS00754">
    <property type="entry name" value="NA_NEUROTRAN_SYMP_2"/>
    <property type="match status" value="1"/>
</dbReference>
<feature type="transmembrane region" description="Helical" evidence="12">
    <location>
        <begin position="120"/>
        <end position="147"/>
    </location>
</feature>
<feature type="binding site" evidence="8">
    <location>
        <position position="56"/>
    </location>
    <ligand>
        <name>Na(+)</name>
        <dbReference type="ChEBI" id="CHEBI:29101"/>
        <label>1</label>
    </ligand>
</feature>
<feature type="disulfide bond" evidence="9">
    <location>
        <begin position="159"/>
        <end position="168"/>
    </location>
</feature>
<dbReference type="GO" id="GO:0005283">
    <property type="term" value="F:amino acid:sodium symporter activity"/>
    <property type="evidence" value="ECO:0007669"/>
    <property type="project" value="TreeGrafter"/>
</dbReference>
<feature type="compositionally biased region" description="Acidic residues" evidence="11">
    <location>
        <begin position="25"/>
        <end position="35"/>
    </location>
</feature>
<evidence type="ECO:0000256" key="8">
    <source>
        <dbReference type="PIRSR" id="PIRSR600175-1"/>
    </source>
</evidence>
<feature type="transmembrane region" description="Helical" evidence="12">
    <location>
        <begin position="78"/>
        <end position="99"/>
    </location>
</feature>
<feature type="compositionally biased region" description="Basic and acidic residues" evidence="11">
    <location>
        <begin position="7"/>
        <end position="24"/>
    </location>
</feature>
<feature type="binding site" evidence="8">
    <location>
        <position position="402"/>
    </location>
    <ligand>
        <name>Na(+)</name>
        <dbReference type="ChEBI" id="CHEBI:29101"/>
        <label>1</label>
    </ligand>
</feature>
<feature type="binding site" evidence="8">
    <location>
        <position position="301"/>
    </location>
    <ligand>
        <name>Na(+)</name>
        <dbReference type="ChEBI" id="CHEBI:29101"/>
        <label>1</label>
    </ligand>
</feature>
<feature type="binding site" evidence="8">
    <location>
        <position position="54"/>
    </location>
    <ligand>
        <name>Na(+)</name>
        <dbReference type="ChEBI" id="CHEBI:29101"/>
        <label>1</label>
    </ligand>
</feature>
<keyword evidence="10" id="KW-0769">Symport</keyword>
<comment type="similarity">
    <text evidence="2 10">Belongs to the sodium:neurotransmitter symporter (SNF) (TC 2.A.22) family.</text>
</comment>
<accession>A0A7I8V7R4</accession>
<evidence type="ECO:0000256" key="9">
    <source>
        <dbReference type="PIRSR" id="PIRSR600175-2"/>
    </source>
</evidence>
<dbReference type="OrthoDB" id="6581954at2759"/>
<feature type="transmembrane region" description="Helical" evidence="12">
    <location>
        <begin position="499"/>
        <end position="525"/>
    </location>
</feature>